<evidence type="ECO:0000313" key="2">
    <source>
        <dbReference type="EMBL" id="MPM13792.1"/>
    </source>
</evidence>
<protein>
    <submittedName>
        <fullName evidence="2">Uncharacterized protein</fullName>
    </submittedName>
</protein>
<organism evidence="2">
    <name type="scientific">bioreactor metagenome</name>
    <dbReference type="NCBI Taxonomy" id="1076179"/>
    <lineage>
        <taxon>unclassified sequences</taxon>
        <taxon>metagenomes</taxon>
        <taxon>ecological metagenomes</taxon>
    </lineage>
</organism>
<accession>A0A644XC80</accession>
<sequence length="169" mass="19244">MEKLRAIEPRNIARNYFFETSMLCELRRLNAVVEDVAIPAIYKDEKSSMNLPREFFNFLFNLSGRFFKRMFRRYFLYDFNAASFYIVSGILLGLFGGIWGIAKWAKSSQTGIPATTGTVLIAVLPIILAIQFLVQAVAQDIADVPTNVRAINDPISENGGWEEYPDFLK</sequence>
<proteinExistence type="predicted"/>
<gene>
    <name evidence="2" type="ORF">SDC9_60151</name>
</gene>
<name>A0A644XC80_9ZZZZ</name>
<reference evidence="2" key="1">
    <citation type="submission" date="2019-08" db="EMBL/GenBank/DDBJ databases">
        <authorList>
            <person name="Kucharzyk K."/>
            <person name="Murdoch R.W."/>
            <person name="Higgins S."/>
            <person name="Loffler F."/>
        </authorList>
    </citation>
    <scope>NUCLEOTIDE SEQUENCE</scope>
</reference>
<comment type="caution">
    <text evidence="2">The sequence shown here is derived from an EMBL/GenBank/DDBJ whole genome shotgun (WGS) entry which is preliminary data.</text>
</comment>
<keyword evidence="1" id="KW-1133">Transmembrane helix</keyword>
<feature type="transmembrane region" description="Helical" evidence="1">
    <location>
        <begin position="114"/>
        <end position="134"/>
    </location>
</feature>
<evidence type="ECO:0000256" key="1">
    <source>
        <dbReference type="SAM" id="Phobius"/>
    </source>
</evidence>
<dbReference type="AlphaFoldDB" id="A0A644XC80"/>
<dbReference type="EMBL" id="VSSQ01002173">
    <property type="protein sequence ID" value="MPM13792.1"/>
    <property type="molecule type" value="Genomic_DNA"/>
</dbReference>
<feature type="transmembrane region" description="Helical" evidence="1">
    <location>
        <begin position="75"/>
        <end position="102"/>
    </location>
</feature>
<keyword evidence="1" id="KW-0472">Membrane</keyword>
<keyword evidence="1" id="KW-0812">Transmembrane</keyword>